<accession>A0ABT4UMV9</accession>
<comment type="caution">
    <text evidence="3">The sequence shown here is derived from an EMBL/GenBank/DDBJ whole genome shotgun (WGS) entry which is preliminary data.</text>
</comment>
<sequence length="102" mass="10969">MKKLIIAFAVIGTLAACGNNDTAATDEKAKQEAQEKLANPEPMSDGGAQIDITGMTVEARDPYCNMKIGNKVADTATIDGKFYGFCAKTCKEKYLEELATKQ</sequence>
<dbReference type="EMBL" id="JAQGEF010000023">
    <property type="protein sequence ID" value="MDA3616135.1"/>
    <property type="molecule type" value="Genomic_DNA"/>
</dbReference>
<organism evidence="3 4">
    <name type="scientific">Polluticaenibacter yanchengensis</name>
    <dbReference type="NCBI Taxonomy" id="3014562"/>
    <lineage>
        <taxon>Bacteria</taxon>
        <taxon>Pseudomonadati</taxon>
        <taxon>Bacteroidota</taxon>
        <taxon>Chitinophagia</taxon>
        <taxon>Chitinophagales</taxon>
        <taxon>Chitinophagaceae</taxon>
        <taxon>Polluticaenibacter</taxon>
    </lineage>
</organism>
<evidence type="ECO:0000256" key="2">
    <source>
        <dbReference type="SAM" id="SignalP"/>
    </source>
</evidence>
<feature type="chain" id="PRO_5046547618" description="YHS domain-containing protein" evidence="2">
    <location>
        <begin position="19"/>
        <end position="102"/>
    </location>
</feature>
<gene>
    <name evidence="3" type="ORF">O3P16_15065</name>
</gene>
<proteinExistence type="predicted"/>
<protein>
    <recommendedName>
        <fullName evidence="5">YHS domain-containing protein</fullName>
    </recommendedName>
</protein>
<keyword evidence="2" id="KW-0732">Signal</keyword>
<dbReference type="Proteomes" id="UP001210231">
    <property type="component" value="Unassembled WGS sequence"/>
</dbReference>
<feature type="signal peptide" evidence="2">
    <location>
        <begin position="1"/>
        <end position="18"/>
    </location>
</feature>
<keyword evidence="4" id="KW-1185">Reference proteome</keyword>
<evidence type="ECO:0000256" key="1">
    <source>
        <dbReference type="SAM" id="MobiDB-lite"/>
    </source>
</evidence>
<dbReference type="RefSeq" id="WP_407032465.1">
    <property type="nucleotide sequence ID" value="NZ_JAQGEF010000023.1"/>
</dbReference>
<reference evidence="3 4" key="1">
    <citation type="submission" date="2022-12" db="EMBL/GenBank/DDBJ databases">
        <title>Chitinophagaceae gen. sp. nov., a new member of the family Chitinophagaceae, isolated from soil in a chemical factory.</title>
        <authorList>
            <person name="Ke Z."/>
        </authorList>
    </citation>
    <scope>NUCLEOTIDE SEQUENCE [LARGE SCALE GENOMIC DNA]</scope>
    <source>
        <strain evidence="3 4">LY-5</strain>
    </source>
</reference>
<name>A0ABT4UMV9_9BACT</name>
<dbReference type="PROSITE" id="PS51257">
    <property type="entry name" value="PROKAR_LIPOPROTEIN"/>
    <property type="match status" value="1"/>
</dbReference>
<evidence type="ECO:0000313" key="3">
    <source>
        <dbReference type="EMBL" id="MDA3616135.1"/>
    </source>
</evidence>
<evidence type="ECO:0008006" key="5">
    <source>
        <dbReference type="Google" id="ProtNLM"/>
    </source>
</evidence>
<feature type="compositionally biased region" description="Basic and acidic residues" evidence="1">
    <location>
        <begin position="26"/>
        <end position="35"/>
    </location>
</feature>
<evidence type="ECO:0000313" key="4">
    <source>
        <dbReference type="Proteomes" id="UP001210231"/>
    </source>
</evidence>
<feature type="region of interest" description="Disordered" evidence="1">
    <location>
        <begin position="26"/>
        <end position="49"/>
    </location>
</feature>